<dbReference type="OrthoDB" id="4350955at2"/>
<feature type="chain" id="PRO_5020449000" description="Lactococcin 972 family bacteriocin" evidence="1">
    <location>
        <begin position="27"/>
        <end position="106"/>
    </location>
</feature>
<dbReference type="AlphaFoldDB" id="A0A4R5AHU5"/>
<keyword evidence="1" id="KW-0732">Signal</keyword>
<dbReference type="Gene3D" id="2.60.20.30">
    <property type="match status" value="1"/>
</dbReference>
<dbReference type="GO" id="GO:0006952">
    <property type="term" value="P:defense response"/>
    <property type="evidence" value="ECO:0007669"/>
    <property type="project" value="InterPro"/>
</dbReference>
<dbReference type="SUPFAM" id="SSF49695">
    <property type="entry name" value="gamma-Crystallin-like"/>
    <property type="match status" value="1"/>
</dbReference>
<evidence type="ECO:0000313" key="2">
    <source>
        <dbReference type="EMBL" id="TDD70899.1"/>
    </source>
</evidence>
<sequence>MRKKTMALVPALTAGIIAVSAAAAQASTIVVYEGDHYSGRSMTINKCGMSNIPEAFHGSYKWYATGQSARMYNQPNAEGVMHYELSARHNNEQATPFGWKSMFIVC</sequence>
<gene>
    <name evidence="2" type="ORF">E1298_36205</name>
</gene>
<dbReference type="Pfam" id="PF09117">
    <property type="entry name" value="MiAMP1"/>
    <property type="match status" value="1"/>
</dbReference>
<protein>
    <recommendedName>
        <fullName evidence="4">Lactococcin 972 family bacteriocin</fullName>
    </recommendedName>
</protein>
<keyword evidence="3" id="KW-1185">Reference proteome</keyword>
<dbReference type="RefSeq" id="WP_131901463.1">
    <property type="nucleotide sequence ID" value="NZ_SMKU01000296.1"/>
</dbReference>
<dbReference type="InterPro" id="IPR011024">
    <property type="entry name" value="G_crystallin-like"/>
</dbReference>
<evidence type="ECO:0008006" key="4">
    <source>
        <dbReference type="Google" id="ProtNLM"/>
    </source>
</evidence>
<organism evidence="2 3">
    <name type="scientific">Actinomadura rubrisoli</name>
    <dbReference type="NCBI Taxonomy" id="2530368"/>
    <lineage>
        <taxon>Bacteria</taxon>
        <taxon>Bacillati</taxon>
        <taxon>Actinomycetota</taxon>
        <taxon>Actinomycetes</taxon>
        <taxon>Streptosporangiales</taxon>
        <taxon>Thermomonosporaceae</taxon>
        <taxon>Actinomadura</taxon>
    </lineage>
</organism>
<reference evidence="2 3" key="1">
    <citation type="submission" date="2019-03" db="EMBL/GenBank/DDBJ databases">
        <title>Draft genome sequences of novel Actinobacteria.</title>
        <authorList>
            <person name="Sahin N."/>
            <person name="Ay H."/>
            <person name="Saygin H."/>
        </authorList>
    </citation>
    <scope>NUCLEOTIDE SEQUENCE [LARGE SCALE GENOMIC DNA]</scope>
    <source>
        <strain evidence="2 3">H3C3</strain>
    </source>
</reference>
<dbReference type="GO" id="GO:0045926">
    <property type="term" value="P:negative regulation of growth"/>
    <property type="evidence" value="ECO:0007669"/>
    <property type="project" value="InterPro"/>
</dbReference>
<comment type="caution">
    <text evidence="2">The sequence shown here is derived from an EMBL/GenBank/DDBJ whole genome shotgun (WGS) entry which is preliminary data.</text>
</comment>
<proteinExistence type="predicted"/>
<name>A0A4R5AHU5_9ACTN</name>
<evidence type="ECO:0000313" key="3">
    <source>
        <dbReference type="Proteomes" id="UP000294513"/>
    </source>
</evidence>
<feature type="signal peptide" evidence="1">
    <location>
        <begin position="1"/>
        <end position="26"/>
    </location>
</feature>
<dbReference type="InterPro" id="IPR015201">
    <property type="entry name" value="Antimicrobial_MiAMP1"/>
</dbReference>
<accession>A0A4R5AHU5</accession>
<evidence type="ECO:0000256" key="1">
    <source>
        <dbReference type="SAM" id="SignalP"/>
    </source>
</evidence>
<dbReference type="Proteomes" id="UP000294513">
    <property type="component" value="Unassembled WGS sequence"/>
</dbReference>
<dbReference type="EMBL" id="SMKU01000296">
    <property type="protein sequence ID" value="TDD70899.1"/>
    <property type="molecule type" value="Genomic_DNA"/>
</dbReference>
<dbReference type="InterPro" id="IPR015791">
    <property type="entry name" value="Antimic/Inh_G_crystallin-like"/>
</dbReference>